<evidence type="ECO:0000313" key="2">
    <source>
        <dbReference type="Proteomes" id="UP001164374"/>
    </source>
</evidence>
<sequence length="125" mass="13186">MIAPAFVHHQLAAVAPIQHINEDALATAFLPDASACLLPDPALAILAKTAANWFAPSLANSLHVSAEHGRIRVVGHVCSARPLTCLKMALLRLPGVGGLDMTVTVEAVANSVRAYPLHLRHQHVG</sequence>
<reference evidence="1" key="2">
    <citation type="submission" date="2023-02" db="EMBL/GenBank/DDBJ databases">
        <authorList>
            <person name="Lu C.-H."/>
        </authorList>
    </citation>
    <scope>NUCLEOTIDE SEQUENCE</scope>
    <source>
        <strain evidence="1">22TCCZM01-4</strain>
    </source>
</reference>
<name>A0AAE3I884_9RALS</name>
<dbReference type="AlphaFoldDB" id="A0AAE3I884"/>
<dbReference type="Proteomes" id="UP001164374">
    <property type="component" value="Unassembled WGS sequence"/>
</dbReference>
<evidence type="ECO:0008006" key="3">
    <source>
        <dbReference type="Google" id="ProtNLM"/>
    </source>
</evidence>
<proteinExistence type="predicted"/>
<evidence type="ECO:0000313" key="1">
    <source>
        <dbReference type="EMBL" id="MCT7318716.1"/>
    </source>
</evidence>
<comment type="caution">
    <text evidence="1">The sequence shown here is derived from an EMBL/GenBank/DDBJ whole genome shotgun (WGS) entry which is preliminary data.</text>
</comment>
<protein>
    <recommendedName>
        <fullName evidence="3">BON domain-containing protein</fullName>
    </recommendedName>
</protein>
<accession>A0AAE3I884</accession>
<dbReference type="EMBL" id="JAOCQJ010000007">
    <property type="protein sequence ID" value="MCT7318716.1"/>
    <property type="molecule type" value="Genomic_DNA"/>
</dbReference>
<organism evidence="1 2">
    <name type="scientific">Ralstonia mojiangensis</name>
    <dbReference type="NCBI Taxonomy" id="2953895"/>
    <lineage>
        <taxon>Bacteria</taxon>
        <taxon>Pseudomonadati</taxon>
        <taxon>Pseudomonadota</taxon>
        <taxon>Betaproteobacteria</taxon>
        <taxon>Burkholderiales</taxon>
        <taxon>Burkholderiaceae</taxon>
        <taxon>Ralstonia</taxon>
    </lineage>
</organism>
<reference evidence="1" key="1">
    <citation type="journal article" date="2023" name="Front. Microbiol.">
        <title>Ralstonia chuxiongensis sp. nov., Ralstonia mojiangensis sp. nov., and Ralstonia soli sp. nov., isolated from tobacco fields, are three novel species in the family Burkholderiaceae.</title>
        <authorList>
            <person name="Lu C.H."/>
            <person name="Zhang Y.Y."/>
            <person name="Jiang N."/>
            <person name="Chen W."/>
            <person name="Shao X."/>
            <person name="Zhao Z.M."/>
            <person name="Lu W.L."/>
            <person name="Hu X."/>
            <person name="Xi Y.X."/>
            <person name="Zou S.Y."/>
            <person name="Wei Q.J."/>
            <person name="Lin Z.L."/>
            <person name="Gong L."/>
            <person name="Gai X.T."/>
            <person name="Zhang L.Q."/>
            <person name="Li J.Y."/>
            <person name="Jin Y."/>
            <person name="Xia Z.Y."/>
        </authorList>
    </citation>
    <scope>NUCLEOTIDE SEQUENCE</scope>
    <source>
        <strain evidence="1">22TCCZM01-4</strain>
    </source>
</reference>
<gene>
    <name evidence="1" type="ORF">N5I87_22070</name>
</gene>
<dbReference type="RefSeq" id="WP_260774266.1">
    <property type="nucleotide sequence ID" value="NZ_JAOCQH010000009.1"/>
</dbReference>